<dbReference type="InterPro" id="IPR028081">
    <property type="entry name" value="Leu-bd"/>
</dbReference>
<reference evidence="6" key="1">
    <citation type="journal article" date="2019" name="Int. J. Syst. Evol. Microbiol.">
        <title>The Global Catalogue of Microorganisms (GCM) 10K type strain sequencing project: providing services to taxonomists for standard genome sequencing and annotation.</title>
        <authorList>
            <consortium name="The Broad Institute Genomics Platform"/>
            <consortium name="The Broad Institute Genome Sequencing Center for Infectious Disease"/>
            <person name="Wu L."/>
            <person name="Ma J."/>
        </authorList>
    </citation>
    <scope>NUCLEOTIDE SEQUENCE [LARGE SCALE GENOMIC DNA]</scope>
    <source>
        <strain evidence="6">IBRC 10765</strain>
    </source>
</reference>
<accession>A0ABV7ZUR2</accession>
<dbReference type="EMBL" id="JBHRYR010000002">
    <property type="protein sequence ID" value="MFC3851871.1"/>
    <property type="molecule type" value="Genomic_DNA"/>
</dbReference>
<organism evidence="5 6">
    <name type="scientific">Saccharospirillum mangrovi</name>
    <dbReference type="NCBI Taxonomy" id="2161747"/>
    <lineage>
        <taxon>Bacteria</taxon>
        <taxon>Pseudomonadati</taxon>
        <taxon>Pseudomonadota</taxon>
        <taxon>Gammaproteobacteria</taxon>
        <taxon>Oceanospirillales</taxon>
        <taxon>Saccharospirillaceae</taxon>
        <taxon>Saccharospirillum</taxon>
    </lineage>
</organism>
<comment type="caution">
    <text evidence="5">The sequence shown here is derived from an EMBL/GenBank/DDBJ whole genome shotgun (WGS) entry which is preliminary data.</text>
</comment>
<evidence type="ECO:0000256" key="3">
    <source>
        <dbReference type="SAM" id="Phobius"/>
    </source>
</evidence>
<keyword evidence="2" id="KW-0732">Signal</keyword>
<comment type="similarity">
    <text evidence="1">Belongs to the leucine-binding protein family.</text>
</comment>
<gene>
    <name evidence="5" type="ORF">ACFOOG_03400</name>
</gene>
<dbReference type="RefSeq" id="WP_380693366.1">
    <property type="nucleotide sequence ID" value="NZ_JBHRYR010000002.1"/>
</dbReference>
<protein>
    <submittedName>
        <fullName evidence="5">ABC transporter substrate-binding protein</fullName>
    </submittedName>
</protein>
<proteinExistence type="inferred from homology"/>
<dbReference type="Pfam" id="PF13458">
    <property type="entry name" value="Peripla_BP_6"/>
    <property type="match status" value="1"/>
</dbReference>
<evidence type="ECO:0000256" key="1">
    <source>
        <dbReference type="ARBA" id="ARBA00010062"/>
    </source>
</evidence>
<dbReference type="SUPFAM" id="SSF53822">
    <property type="entry name" value="Periplasmic binding protein-like I"/>
    <property type="match status" value="1"/>
</dbReference>
<evidence type="ECO:0000313" key="5">
    <source>
        <dbReference type="EMBL" id="MFC3851871.1"/>
    </source>
</evidence>
<keyword evidence="6" id="KW-1185">Reference proteome</keyword>
<sequence length="416" mass="46475">MQQQSPRDDQQSVRPSFFFAPFFAFVASAVSAQRAKRAAVVLCVGLGVGVWGLATGSLAQELAPERGVDRPIRIALLDDQDPVFREYTAEQNLGFRLGIEFLTEGDMTWQGRAVELSAVPVDEWLRDDDRLPYADELPEQAFWIAPVQGRSAHRALQYGAAYDRVVLVPGSPANELPIADSPLAFRTFYRWQDVDFALFNWGSEQDELIWVSAVESPVTPDFFSVATLNVSPRASGATVVEEIQAVAETMAEPVLASSWPVLLDWLPLLNADVGFDPANMYFWLPDLAALVPLRDSPGLKGLTYYYYDLPANEMNDWLVRTMLAEHDRLPSHHVVAGMTAALALLQGIAMADSVDPNAVAEFMTTLRWQTPRGELSFTVDGETRQPFYRTQLRQQPQLEWARPILFDDALPVWTQP</sequence>
<keyword evidence="3" id="KW-0472">Membrane</keyword>
<feature type="domain" description="Leucine-binding protein" evidence="4">
    <location>
        <begin position="281"/>
        <end position="393"/>
    </location>
</feature>
<evidence type="ECO:0000256" key="2">
    <source>
        <dbReference type="ARBA" id="ARBA00022729"/>
    </source>
</evidence>
<name>A0ABV7ZUR2_9GAMM</name>
<dbReference type="Proteomes" id="UP001595617">
    <property type="component" value="Unassembled WGS sequence"/>
</dbReference>
<evidence type="ECO:0000313" key="6">
    <source>
        <dbReference type="Proteomes" id="UP001595617"/>
    </source>
</evidence>
<dbReference type="InterPro" id="IPR028082">
    <property type="entry name" value="Peripla_BP_I"/>
</dbReference>
<dbReference type="Gene3D" id="3.40.50.2300">
    <property type="match status" value="2"/>
</dbReference>
<keyword evidence="3" id="KW-1133">Transmembrane helix</keyword>
<evidence type="ECO:0000259" key="4">
    <source>
        <dbReference type="Pfam" id="PF13458"/>
    </source>
</evidence>
<feature type="transmembrane region" description="Helical" evidence="3">
    <location>
        <begin position="12"/>
        <end position="32"/>
    </location>
</feature>
<keyword evidence="3" id="KW-0812">Transmembrane</keyword>
<feature type="transmembrane region" description="Helical" evidence="3">
    <location>
        <begin position="39"/>
        <end position="59"/>
    </location>
</feature>